<gene>
    <name evidence="4" type="ORF">SZL87_15065</name>
</gene>
<dbReference type="GO" id="GO:0004519">
    <property type="term" value="F:endonuclease activity"/>
    <property type="evidence" value="ECO:0007669"/>
    <property type="project" value="UniProtKB-KW"/>
</dbReference>
<evidence type="ECO:0000313" key="5">
    <source>
        <dbReference type="Proteomes" id="UP001387110"/>
    </source>
</evidence>
<dbReference type="InterPro" id="IPR003615">
    <property type="entry name" value="HNH_nuc"/>
</dbReference>
<evidence type="ECO:0000259" key="2">
    <source>
        <dbReference type="Pfam" id="PF13391"/>
    </source>
</evidence>
<evidence type="ECO:0000313" key="4">
    <source>
        <dbReference type="EMBL" id="MEI4463745.1"/>
    </source>
</evidence>
<feature type="region of interest" description="Disordered" evidence="1">
    <location>
        <begin position="1"/>
        <end position="22"/>
    </location>
</feature>
<dbReference type="Pfam" id="PF18062">
    <property type="entry name" value="RE_AspBHI_N"/>
    <property type="match status" value="1"/>
</dbReference>
<reference evidence="4 5" key="1">
    <citation type="submission" date="2023-12" db="EMBL/GenBank/DDBJ databases">
        <authorList>
            <person name="Easwaran N."/>
            <person name="Lazarus H.P.S."/>
        </authorList>
    </citation>
    <scope>NUCLEOTIDE SEQUENCE [LARGE SCALE GENOMIC DNA]</scope>
    <source>
        <strain evidence="4 5">VIT-2023</strain>
    </source>
</reference>
<accession>A0ABU8ELE7</accession>
<dbReference type="Pfam" id="PF13391">
    <property type="entry name" value="HNH_2"/>
    <property type="match status" value="1"/>
</dbReference>
<feature type="domain" description="HNH nuclease" evidence="2">
    <location>
        <begin position="270"/>
        <end position="321"/>
    </location>
</feature>
<keyword evidence="4" id="KW-0255">Endonuclease</keyword>
<dbReference type="Gene3D" id="2.30.280.20">
    <property type="match status" value="1"/>
</dbReference>
<evidence type="ECO:0000256" key="1">
    <source>
        <dbReference type="SAM" id="MobiDB-lite"/>
    </source>
</evidence>
<keyword evidence="5" id="KW-1185">Reference proteome</keyword>
<keyword evidence="4" id="KW-0540">Nuclease</keyword>
<dbReference type="EMBL" id="JBAWKY010000006">
    <property type="protein sequence ID" value="MEI4463745.1"/>
    <property type="molecule type" value="Genomic_DNA"/>
</dbReference>
<comment type="caution">
    <text evidence="4">The sequence shown here is derived from an EMBL/GenBank/DDBJ whole genome shotgun (WGS) entry which is preliminary data.</text>
</comment>
<protein>
    <submittedName>
        <fullName evidence="4">HNH endonuclease</fullName>
    </submittedName>
</protein>
<evidence type="ECO:0000259" key="3">
    <source>
        <dbReference type="Pfam" id="PF18062"/>
    </source>
</evidence>
<dbReference type="Proteomes" id="UP001387110">
    <property type="component" value="Unassembled WGS sequence"/>
</dbReference>
<name>A0ABU8ELE7_9BACL</name>
<organism evidence="4 5">
    <name type="scientific">Exiguobacterium indicum</name>
    <dbReference type="NCBI Taxonomy" id="296995"/>
    <lineage>
        <taxon>Bacteria</taxon>
        <taxon>Bacillati</taxon>
        <taxon>Bacillota</taxon>
        <taxon>Bacilli</taxon>
        <taxon>Bacillales</taxon>
        <taxon>Bacillales Family XII. Incertae Sedis</taxon>
        <taxon>Exiguobacterium</taxon>
    </lineage>
</organism>
<proteinExistence type="predicted"/>
<feature type="domain" description="Restriction endonuclease AspBHI N-terminal" evidence="3">
    <location>
        <begin position="40"/>
        <end position="213"/>
    </location>
</feature>
<keyword evidence="4" id="KW-0378">Hydrolase</keyword>
<dbReference type="RefSeq" id="WP_336449610.1">
    <property type="nucleotide sequence ID" value="NZ_JBAWKY010000006.1"/>
</dbReference>
<sequence>MSRVTPQDLIPGKIYPAGTDSPSHFATEPLKNLFRFGDGLKGLGNQGGIRRAMVERNPSLVNEEAFIVLLDTGKQAEWENHYDEAANILVYYGDNQMPGKDFRDTKQRGNETFLKHFGRAYAPERGHHAPFFYFERVGRDVRYVGLALPHVDGMTLDEALYRKTFHHKASGATYENLVARFTVLPIPVDGEWLLDLKLGVGDGEHEPAAWRTFRQNLTEPRMPQLSLFDSDSLEDNSHPRTRNHEGMRMTRYRISQSRFRETLLRRDACCELCGLDVRELLVASHILPWALSDASQKDDPDNGLVLCVMHDGLFDKGFISFASDGRLLVTPHLGEENRRLMGLREDMSIRNWPGRENYMGHHRFRFDEAH</sequence>
<dbReference type="InterPro" id="IPR041409">
    <property type="entry name" value="RE_AspBHI_N"/>
</dbReference>